<dbReference type="InterPro" id="IPR013976">
    <property type="entry name" value="HDOD"/>
</dbReference>
<accession>A0A1K2HND1</accession>
<evidence type="ECO:0000313" key="4">
    <source>
        <dbReference type="Proteomes" id="UP000186513"/>
    </source>
</evidence>
<dbReference type="InterPro" id="IPR052340">
    <property type="entry name" value="RNase_Y/CdgJ"/>
</dbReference>
<dbReference type="PANTHER" id="PTHR33525">
    <property type="match status" value="1"/>
</dbReference>
<feature type="domain" description="HDOD" evidence="2">
    <location>
        <begin position="245"/>
        <end position="439"/>
    </location>
</feature>
<dbReference type="SUPFAM" id="SSF55781">
    <property type="entry name" value="GAF domain-like"/>
    <property type="match status" value="1"/>
</dbReference>
<dbReference type="STRING" id="1121279.SAMN02745887_02563"/>
<dbReference type="SUPFAM" id="SSF109604">
    <property type="entry name" value="HD-domain/PDEase-like"/>
    <property type="match status" value="1"/>
</dbReference>
<name>A0A1K2HND1_9NEIS</name>
<dbReference type="RefSeq" id="WP_084658557.1">
    <property type="nucleotide sequence ID" value="NZ_FPKR01000010.1"/>
</dbReference>
<dbReference type="AlphaFoldDB" id="A0A1K2HND1"/>
<feature type="region of interest" description="Disordered" evidence="1">
    <location>
        <begin position="547"/>
        <end position="567"/>
    </location>
</feature>
<gene>
    <name evidence="3" type="ORF">SAMN02745887_02563</name>
</gene>
<dbReference type="OrthoDB" id="9791419at2"/>
<reference evidence="3 4" key="1">
    <citation type="submission" date="2016-11" db="EMBL/GenBank/DDBJ databases">
        <authorList>
            <person name="Jaros S."/>
            <person name="Januszkiewicz K."/>
            <person name="Wedrychowicz H."/>
        </authorList>
    </citation>
    <scope>NUCLEOTIDE SEQUENCE [LARGE SCALE GENOMIC DNA]</scope>
    <source>
        <strain evidence="3 4">DSM 18899</strain>
    </source>
</reference>
<dbReference type="InterPro" id="IPR029016">
    <property type="entry name" value="GAF-like_dom_sf"/>
</dbReference>
<dbReference type="Gene3D" id="1.10.510.10">
    <property type="entry name" value="Transferase(Phosphotransferase) domain 1"/>
    <property type="match status" value="1"/>
</dbReference>
<dbReference type="PANTHER" id="PTHR33525:SF4">
    <property type="entry name" value="CYCLIC DI-GMP PHOSPHODIESTERASE CDGJ"/>
    <property type="match status" value="1"/>
</dbReference>
<keyword evidence="4" id="KW-1185">Reference proteome</keyword>
<proteinExistence type="predicted"/>
<dbReference type="Proteomes" id="UP000186513">
    <property type="component" value="Unassembled WGS sequence"/>
</dbReference>
<dbReference type="EMBL" id="FPKR01000010">
    <property type="protein sequence ID" value="SFZ77746.1"/>
    <property type="molecule type" value="Genomic_DNA"/>
</dbReference>
<organism evidence="3 4">
    <name type="scientific">Chitinimonas taiwanensis DSM 18899</name>
    <dbReference type="NCBI Taxonomy" id="1121279"/>
    <lineage>
        <taxon>Bacteria</taxon>
        <taxon>Pseudomonadati</taxon>
        <taxon>Pseudomonadota</taxon>
        <taxon>Betaproteobacteria</taxon>
        <taxon>Neisseriales</taxon>
        <taxon>Chitinibacteraceae</taxon>
        <taxon>Chitinimonas</taxon>
    </lineage>
</organism>
<dbReference type="Gene3D" id="1.10.3210.10">
    <property type="entry name" value="Hypothetical protein af1432"/>
    <property type="match status" value="1"/>
</dbReference>
<protein>
    <submittedName>
        <fullName evidence="3">GAF domain-containing protein</fullName>
    </submittedName>
</protein>
<dbReference type="Pfam" id="PF01590">
    <property type="entry name" value="GAF"/>
    <property type="match status" value="1"/>
</dbReference>
<sequence length="756" mass="81995">MMGTGMDHETVYTLISEAGASWLARAEEGHLALLLPDPGILDEHPEVLPGHSVLAPLEGRAEIDGERWLAYRWRDGERLSERLALGPLGTVAALQLLLQLLEGAAHARLLGFPLGRLRAEYVLLGDDKSVSLAAVLPKGSPGEPPLAGMAELLFHTLSGQLPRRDEDGTIPLLSSFSPEIDPRLEAIVAGALGDPAYPACEHLLDLRSALTAYLTELGELDEVVPEVDNSPLGRLVRRMENTDDFPALSRAIGAINRIADADTEKLQSLATVILRDFSLTNKVLRLANSASYSQFGGGASTISRAVMVLGFDTVKSLAMTLVLIEHLTNREQAGALKEEVARAFFASLISRKLAERCGYRDLEEARVAGMFHLLGRMLTLFYFHREAQEIDRLVAQGEAETFAAQRLIGLSYAELGMGVARNWHLPDRLVSSMAQENSKPRPPRHDSDWLRLFANAGAGLMAATLAEGEPARFKGFLTVRDQLGDALRLSERELRIAVDEASRETLREAGVFGLEAQADGVLSRLRHLAGLPSLPGMASQTAAGLGSEEAAALAPPSPPASAPAAEAAGPTALPLAVRDSDRPEVVEALANCVQEVAETLVGEFRLNDLLRMILETLYRALGVERVLIATRSVQRNAVVGRFGFGADIEQFLPRFTLPLGDSEDMFRITLVKNADVLIEDIDSPSIRERIPDWFRQSGPGRTFLLMPVVIDRKVVGTFYADHSQPAGLVLGAKELALCKTLRNQAILAIRQKTPNA</sequence>
<evidence type="ECO:0000256" key="1">
    <source>
        <dbReference type="SAM" id="MobiDB-lite"/>
    </source>
</evidence>
<dbReference type="PROSITE" id="PS51833">
    <property type="entry name" value="HDOD"/>
    <property type="match status" value="1"/>
</dbReference>
<dbReference type="Pfam" id="PF08668">
    <property type="entry name" value="HDOD"/>
    <property type="match status" value="1"/>
</dbReference>
<evidence type="ECO:0000259" key="2">
    <source>
        <dbReference type="PROSITE" id="PS51833"/>
    </source>
</evidence>
<dbReference type="Gene3D" id="3.30.450.40">
    <property type="match status" value="1"/>
</dbReference>
<evidence type="ECO:0000313" key="3">
    <source>
        <dbReference type="EMBL" id="SFZ77746.1"/>
    </source>
</evidence>
<dbReference type="InterPro" id="IPR003018">
    <property type="entry name" value="GAF"/>
</dbReference>